<dbReference type="EMBL" id="LNIX01000008">
    <property type="protein sequence ID" value="OXA51122.1"/>
    <property type="molecule type" value="Genomic_DNA"/>
</dbReference>
<dbReference type="Proteomes" id="UP000198287">
    <property type="component" value="Unassembled WGS sequence"/>
</dbReference>
<feature type="region of interest" description="Disordered" evidence="1">
    <location>
        <begin position="164"/>
        <end position="184"/>
    </location>
</feature>
<gene>
    <name evidence="4" type="ORF">Fcan01_14452</name>
</gene>
<reference evidence="4 5" key="1">
    <citation type="submission" date="2015-12" db="EMBL/GenBank/DDBJ databases">
        <title>The genome of Folsomia candida.</title>
        <authorList>
            <person name="Faddeeva A."/>
            <person name="Derks M.F."/>
            <person name="Anvar Y."/>
            <person name="Smit S."/>
            <person name="Van Straalen N."/>
            <person name="Roelofs D."/>
        </authorList>
    </citation>
    <scope>NUCLEOTIDE SEQUENCE [LARGE SCALE GENOMIC DNA]</scope>
    <source>
        <strain evidence="4 5">VU population</strain>
        <tissue evidence="4">Whole body</tissue>
    </source>
</reference>
<name>A0A226E074_FOLCA</name>
<accession>A0A226E074</accession>
<keyword evidence="2" id="KW-0812">Transmembrane</keyword>
<sequence>MHIYYPPSLSTPCLFLLLFEIVILLISPSHGRVFGSACEKNTDCKDTKWCNQETKMCDCLELKFPGVSTIQVFHSVKRACFSPEGSLCFLQKRDIFQLNCVPHAECHRAPQVDHLSAHFGLCTCSPGYVRDEIHLCEEEEEKKVVDLELGNIFSSRFNGRVGLPAEAEGNPVPPRAEKVKDDQENENRKFWISEAKRNKIIKSDSSSGRVALSGVNFAIFTTLGILWRLNFCRIF</sequence>
<protein>
    <submittedName>
        <fullName evidence="4">Titin</fullName>
    </submittedName>
</protein>
<keyword evidence="2" id="KW-0472">Membrane</keyword>
<feature type="compositionally biased region" description="Basic and acidic residues" evidence="1">
    <location>
        <begin position="175"/>
        <end position="184"/>
    </location>
</feature>
<comment type="caution">
    <text evidence="4">The sequence shown here is derived from an EMBL/GenBank/DDBJ whole genome shotgun (WGS) entry which is preliminary data.</text>
</comment>
<keyword evidence="2" id="KW-1133">Transmembrane helix</keyword>
<keyword evidence="3" id="KW-0732">Signal</keyword>
<feature type="transmembrane region" description="Helical" evidence="2">
    <location>
        <begin position="210"/>
        <end position="229"/>
    </location>
</feature>
<evidence type="ECO:0000313" key="5">
    <source>
        <dbReference type="Proteomes" id="UP000198287"/>
    </source>
</evidence>
<evidence type="ECO:0000256" key="3">
    <source>
        <dbReference type="SAM" id="SignalP"/>
    </source>
</evidence>
<evidence type="ECO:0000256" key="2">
    <source>
        <dbReference type="SAM" id="Phobius"/>
    </source>
</evidence>
<evidence type="ECO:0000256" key="1">
    <source>
        <dbReference type="SAM" id="MobiDB-lite"/>
    </source>
</evidence>
<evidence type="ECO:0000313" key="4">
    <source>
        <dbReference type="EMBL" id="OXA51122.1"/>
    </source>
</evidence>
<keyword evidence="5" id="KW-1185">Reference proteome</keyword>
<feature type="signal peptide" evidence="3">
    <location>
        <begin position="1"/>
        <end position="31"/>
    </location>
</feature>
<organism evidence="4 5">
    <name type="scientific">Folsomia candida</name>
    <name type="common">Springtail</name>
    <dbReference type="NCBI Taxonomy" id="158441"/>
    <lineage>
        <taxon>Eukaryota</taxon>
        <taxon>Metazoa</taxon>
        <taxon>Ecdysozoa</taxon>
        <taxon>Arthropoda</taxon>
        <taxon>Hexapoda</taxon>
        <taxon>Collembola</taxon>
        <taxon>Entomobryomorpha</taxon>
        <taxon>Isotomoidea</taxon>
        <taxon>Isotomidae</taxon>
        <taxon>Proisotominae</taxon>
        <taxon>Folsomia</taxon>
    </lineage>
</organism>
<feature type="chain" id="PRO_5012443433" evidence="3">
    <location>
        <begin position="32"/>
        <end position="235"/>
    </location>
</feature>
<proteinExistence type="predicted"/>
<dbReference type="AlphaFoldDB" id="A0A226E074"/>